<dbReference type="InterPro" id="IPR050616">
    <property type="entry name" value="CPA3_Na-H_Antiporter_A"/>
</dbReference>
<dbReference type="GO" id="GO:0006811">
    <property type="term" value="P:monoatomic ion transport"/>
    <property type="evidence" value="ECO:0007669"/>
    <property type="project" value="UniProtKB-KW"/>
</dbReference>
<keyword evidence="8 11" id="KW-0472">Membrane</keyword>
<organism evidence="17 18">
    <name type="scientific">Saezia sanguinis</name>
    <dbReference type="NCBI Taxonomy" id="1965230"/>
    <lineage>
        <taxon>Bacteria</taxon>
        <taxon>Pseudomonadati</taxon>
        <taxon>Pseudomonadota</taxon>
        <taxon>Betaproteobacteria</taxon>
        <taxon>Burkholderiales</taxon>
        <taxon>Saeziaceae</taxon>
        <taxon>Saezia</taxon>
    </lineage>
</organism>
<feature type="transmembrane region" description="Helical" evidence="11">
    <location>
        <begin position="612"/>
        <end position="630"/>
    </location>
</feature>
<feature type="transmembrane region" description="Helical" evidence="11">
    <location>
        <begin position="324"/>
        <end position="348"/>
    </location>
</feature>
<accession>A0A433SBR8</accession>
<dbReference type="Pfam" id="PF20501">
    <property type="entry name" value="MbhE"/>
    <property type="match status" value="1"/>
</dbReference>
<gene>
    <name evidence="17" type="primary">mrpA</name>
    <name evidence="17" type="ORF">CUZ56_02254</name>
</gene>
<evidence type="ECO:0000259" key="16">
    <source>
        <dbReference type="Pfam" id="PF20501"/>
    </source>
</evidence>
<feature type="domain" description="NADH:quinone oxidoreductase/Mrp antiporter transmembrane" evidence="12">
    <location>
        <begin position="128"/>
        <end position="412"/>
    </location>
</feature>
<dbReference type="Pfam" id="PF00662">
    <property type="entry name" value="Proton_antipo_N"/>
    <property type="match status" value="1"/>
</dbReference>
<evidence type="ECO:0000256" key="2">
    <source>
        <dbReference type="ARBA" id="ARBA00022448"/>
    </source>
</evidence>
<evidence type="ECO:0000256" key="1">
    <source>
        <dbReference type="ARBA" id="ARBA00004651"/>
    </source>
</evidence>
<feature type="transmembrane region" description="Helical" evidence="11">
    <location>
        <begin position="408"/>
        <end position="429"/>
    </location>
</feature>
<feature type="transmembrane region" description="Helical" evidence="11">
    <location>
        <begin position="78"/>
        <end position="99"/>
    </location>
</feature>
<name>A0A433SBR8_9BURK</name>
<dbReference type="InterPro" id="IPR001516">
    <property type="entry name" value="Proton_antipo_N"/>
</dbReference>
<feature type="transmembrane region" description="Helical" evidence="11">
    <location>
        <begin position="663"/>
        <end position="685"/>
    </location>
</feature>
<feature type="domain" description="NADH-Ubiquinone oxidoreductase (complex I) chain 5 N-terminal" evidence="13">
    <location>
        <begin position="65"/>
        <end position="112"/>
    </location>
</feature>
<dbReference type="InterPro" id="IPR007182">
    <property type="entry name" value="MnhB"/>
</dbReference>
<feature type="transmembrane region" description="Helical" evidence="11">
    <location>
        <begin position="461"/>
        <end position="486"/>
    </location>
</feature>
<feature type="transmembrane region" description="Helical" evidence="11">
    <location>
        <begin position="135"/>
        <end position="153"/>
    </location>
</feature>
<protein>
    <submittedName>
        <fullName evidence="17">Na(+)/H(+) antiporter subunit A</fullName>
    </submittedName>
</protein>
<evidence type="ECO:0000256" key="4">
    <source>
        <dbReference type="ARBA" id="ARBA00022475"/>
    </source>
</evidence>
<dbReference type="NCBIfam" id="NF009288">
    <property type="entry name" value="PRK12648.1"/>
    <property type="match status" value="1"/>
</dbReference>
<dbReference type="OrthoDB" id="9811798at2"/>
<evidence type="ECO:0000256" key="5">
    <source>
        <dbReference type="ARBA" id="ARBA00022692"/>
    </source>
</evidence>
<dbReference type="InterPro" id="IPR046806">
    <property type="entry name" value="MrpA_C/MbhE"/>
</dbReference>
<feature type="transmembrane region" description="Helical" evidence="11">
    <location>
        <begin position="820"/>
        <end position="844"/>
    </location>
</feature>
<evidence type="ECO:0000259" key="12">
    <source>
        <dbReference type="Pfam" id="PF00361"/>
    </source>
</evidence>
<feature type="transmembrane region" description="Helical" evidence="11">
    <location>
        <begin position="6"/>
        <end position="24"/>
    </location>
</feature>
<evidence type="ECO:0000313" key="18">
    <source>
        <dbReference type="Proteomes" id="UP000286947"/>
    </source>
</evidence>
<proteinExistence type="predicted"/>
<dbReference type="GO" id="GO:0005886">
    <property type="term" value="C:plasma membrane"/>
    <property type="evidence" value="ECO:0007669"/>
    <property type="project" value="UniProtKB-SubCell"/>
</dbReference>
<feature type="domain" description="Na+/H+ antiporter MnhB subunit-related protein" evidence="14">
    <location>
        <begin position="826"/>
        <end position="948"/>
    </location>
</feature>
<evidence type="ECO:0000256" key="3">
    <source>
        <dbReference type="ARBA" id="ARBA00022449"/>
    </source>
</evidence>
<evidence type="ECO:0000256" key="7">
    <source>
        <dbReference type="ARBA" id="ARBA00023065"/>
    </source>
</evidence>
<feature type="compositionally biased region" description="Basic and acidic residues" evidence="10">
    <location>
        <begin position="965"/>
        <end position="981"/>
    </location>
</feature>
<feature type="transmembrane region" description="Helical" evidence="11">
    <location>
        <begin position="272"/>
        <end position="293"/>
    </location>
</feature>
<evidence type="ECO:0000259" key="14">
    <source>
        <dbReference type="Pfam" id="PF04039"/>
    </source>
</evidence>
<evidence type="ECO:0000256" key="8">
    <source>
        <dbReference type="ARBA" id="ARBA00023136"/>
    </source>
</evidence>
<dbReference type="Proteomes" id="UP000286947">
    <property type="component" value="Unassembled WGS sequence"/>
</dbReference>
<sequence>MLTSLATLIILPFAGSLVAALLPTNSRNMEAFLSGMIALICVVQVALFFPDVSSGTVLRQEILWIPSLGINLTFRMDGFTWLFAMLIFGIGALVTLYARYYMSPQDPVARFFSFFLAFMGAMSGVVLSGNLIQLVLFWELTSLFSFLLIGYWYHRRDARNGARMALTVTGLGGFCLLAGVLILGQIVGSFDMDTVLAAGNIIRKHPLYTPMLVLILLGAFTKSAQFPFQFWLPRAMAAPTPVSAYLHSATMVKAGIYLMARLWPVLSGTDEWFWLVAGTGAFTLLLGGYAATFQNDLKGLLAYSTISHLGLITLLLGLNSNMAAVAAVFHTINHAIFKASLFMAAGIIDHETGTRDMRKLNGLIKAMPITGALSLVASAAMAGVPLLNGFLSKEMFFAETAYLDASPWLSWGMPLIATVASVFSVAYSLRFTVDVFFGPAPMGLPHEPHEPTRWMRVPIEFLVCLCLIIGIAPSLSIGPVLATAAAPVVGGTLPAYSLAIWHGFNVPLTMSLVAMAGGIYFYLILHRQIKLGVFAGVPLIGWVNGQRLFTRLLASLTYMGKQMTLMLSTKRLQAQIALMLFVVLAAGLSPLWINGEGLRLTLGEREQQPFSFVFAMLWVVGVSCALGAAWQAKFHRLASLAMLGMTGLVTCLTFVWFSAPDLALTQLTVEVVTTILILLGLRWLPKQVADPDHMSNIFVRARRTRDLIVSLLVGACVTVLAFAMMTHSSSDPLAANFFLQHALPEGGGTNVVNVMLVDFRGFDTMGEIVVLGIVALTVYALLRRFRPAKESTYIPAQQSTAPADISSDVENPAQAKDTALGYLMVPAVLVRLVLPIATVVSVYFLLRGHNEPGGGFIGGLIFAAAFIMQYMIAGTQWVEARMKLYPQQLISLGILLALLTGLGAIAVGYPFLTTHAPHFHIPLIGDIHVPSAMFFDIGVYLLVIGATILILTALSHQSVRGRRARETEVEERLARDAESTDSKLVPDSMLATPDSELKETA</sequence>
<feature type="transmembrane region" description="Helical" evidence="11">
    <location>
        <begin position="856"/>
        <end position="877"/>
    </location>
</feature>
<feature type="transmembrane region" description="Helical" evidence="11">
    <location>
        <begin position="572"/>
        <end position="592"/>
    </location>
</feature>
<feature type="transmembrane region" description="Helical" evidence="11">
    <location>
        <begin position="244"/>
        <end position="266"/>
    </location>
</feature>
<keyword evidence="7" id="KW-0406">Ion transport</keyword>
<reference evidence="17 18" key="1">
    <citation type="submission" date="2018-01" db="EMBL/GenBank/DDBJ databases">
        <title>Saezia sanguinis gen. nov., sp. nov., in the order Burkholderiales isolated from human blood.</title>
        <authorList>
            <person name="Medina-Pascual M.J."/>
            <person name="Valdezate S."/>
            <person name="Monzon S."/>
            <person name="Cuesta I."/>
            <person name="Carrasco G."/>
            <person name="Villalon P."/>
            <person name="Saez-Nieto J.A."/>
        </authorList>
    </citation>
    <scope>NUCLEOTIDE SEQUENCE [LARGE SCALE GENOMIC DNA]</scope>
    <source>
        <strain evidence="17 18">CNM695-12</strain>
    </source>
</reference>
<feature type="transmembrane region" description="Helical" evidence="11">
    <location>
        <begin position="300"/>
        <end position="318"/>
    </location>
</feature>
<keyword evidence="2" id="KW-0813">Transport</keyword>
<comment type="caution">
    <text evidence="17">The sequence shown here is derived from an EMBL/GenBank/DDBJ whole genome shotgun (WGS) entry which is preliminary data.</text>
</comment>
<dbReference type="PANTHER" id="PTHR43373">
    <property type="entry name" value="NA(+)/H(+) ANTIPORTER SUBUNIT"/>
    <property type="match status" value="1"/>
</dbReference>
<dbReference type="RefSeq" id="WP_126980431.1">
    <property type="nucleotide sequence ID" value="NZ_CAWUGC010000019.1"/>
</dbReference>
<feature type="transmembrane region" description="Helical" evidence="11">
    <location>
        <begin position="889"/>
        <end position="912"/>
    </location>
</feature>
<keyword evidence="3" id="KW-0050">Antiport</keyword>
<dbReference type="AlphaFoldDB" id="A0A433SBR8"/>
<keyword evidence="6 11" id="KW-1133">Transmembrane helix</keyword>
<feature type="domain" description="MrpA C-terminal/MbhE" evidence="16">
    <location>
        <begin position="702"/>
        <end position="798"/>
    </location>
</feature>
<dbReference type="PANTHER" id="PTHR43373:SF1">
    <property type="entry name" value="NA(+)_H(+) ANTIPORTER SUBUNIT A"/>
    <property type="match status" value="1"/>
</dbReference>
<feature type="transmembrane region" description="Helical" evidence="11">
    <location>
        <begin position="706"/>
        <end position="725"/>
    </location>
</feature>
<feature type="transmembrane region" description="Helical" evidence="11">
    <location>
        <begin position="764"/>
        <end position="782"/>
    </location>
</feature>
<comment type="subcellular location">
    <subcellularLocation>
        <location evidence="1">Cell membrane</location>
        <topology evidence="1">Multi-pass membrane protein</topology>
    </subcellularLocation>
    <subcellularLocation>
        <location evidence="9">Membrane</location>
        <topology evidence="9">Multi-pass membrane protein</topology>
    </subcellularLocation>
</comment>
<feature type="transmembrane region" description="Helical" evidence="11">
    <location>
        <begin position="31"/>
        <end position="49"/>
    </location>
</feature>
<feature type="transmembrane region" description="Helical" evidence="11">
    <location>
        <begin position="506"/>
        <end position="525"/>
    </location>
</feature>
<feature type="domain" description="MrpA C-terminal/MbhD" evidence="15">
    <location>
        <begin position="622"/>
        <end position="686"/>
    </location>
</feature>
<dbReference type="GO" id="GO:0015297">
    <property type="term" value="F:antiporter activity"/>
    <property type="evidence" value="ECO:0007669"/>
    <property type="project" value="UniProtKB-KW"/>
</dbReference>
<feature type="transmembrane region" description="Helical" evidence="11">
    <location>
        <begin position="637"/>
        <end position="657"/>
    </location>
</feature>
<feature type="region of interest" description="Disordered" evidence="10">
    <location>
        <begin position="965"/>
        <end position="1001"/>
    </location>
</feature>
<evidence type="ECO:0000256" key="10">
    <source>
        <dbReference type="SAM" id="MobiDB-lite"/>
    </source>
</evidence>
<keyword evidence="5 9" id="KW-0812">Transmembrane</keyword>
<evidence type="ECO:0000313" key="17">
    <source>
        <dbReference type="EMBL" id="RUS66175.1"/>
    </source>
</evidence>
<evidence type="ECO:0000259" key="13">
    <source>
        <dbReference type="Pfam" id="PF00662"/>
    </source>
</evidence>
<feature type="transmembrane region" description="Helical" evidence="11">
    <location>
        <begin position="111"/>
        <end position="129"/>
    </location>
</feature>
<keyword evidence="18" id="KW-1185">Reference proteome</keyword>
<feature type="transmembrane region" description="Helical" evidence="11">
    <location>
        <begin position="207"/>
        <end position="232"/>
    </location>
</feature>
<feature type="transmembrane region" description="Helical" evidence="11">
    <location>
        <begin position="932"/>
        <end position="954"/>
    </location>
</feature>
<keyword evidence="4" id="KW-1003">Cell membrane</keyword>
<evidence type="ECO:0000259" key="15">
    <source>
        <dbReference type="Pfam" id="PF13244"/>
    </source>
</evidence>
<evidence type="ECO:0000256" key="6">
    <source>
        <dbReference type="ARBA" id="ARBA00022989"/>
    </source>
</evidence>
<evidence type="ECO:0000256" key="11">
    <source>
        <dbReference type="SAM" id="Phobius"/>
    </source>
</evidence>
<evidence type="ECO:0000256" key="9">
    <source>
        <dbReference type="RuleBase" id="RU000320"/>
    </source>
</evidence>
<feature type="transmembrane region" description="Helical" evidence="11">
    <location>
        <begin position="369"/>
        <end position="388"/>
    </location>
</feature>
<dbReference type="InterPro" id="IPR025383">
    <property type="entry name" value="MrpA_C/MbhD"/>
</dbReference>
<dbReference type="EMBL" id="PQSP01000006">
    <property type="protein sequence ID" value="RUS66175.1"/>
    <property type="molecule type" value="Genomic_DNA"/>
</dbReference>
<dbReference type="Pfam" id="PF00361">
    <property type="entry name" value="Proton_antipo_M"/>
    <property type="match status" value="1"/>
</dbReference>
<dbReference type="InterPro" id="IPR001750">
    <property type="entry name" value="ND/Mrp_TM"/>
</dbReference>
<dbReference type="Pfam" id="PF13244">
    <property type="entry name" value="MbhD"/>
    <property type="match status" value="1"/>
</dbReference>
<dbReference type="Pfam" id="PF04039">
    <property type="entry name" value="MnhB"/>
    <property type="match status" value="1"/>
</dbReference>
<dbReference type="PRINTS" id="PR01434">
    <property type="entry name" value="NADHDHGNASE5"/>
</dbReference>
<feature type="transmembrane region" description="Helical" evidence="11">
    <location>
        <begin position="165"/>
        <end position="187"/>
    </location>
</feature>